<accession>A0A0F9URB3</accession>
<proteinExistence type="predicted"/>
<dbReference type="AlphaFoldDB" id="A0A0F9URB3"/>
<name>A0A0F9URB3_9ZZZZ</name>
<sequence>MTDKEERKEELDLIEQYVEVQGVTKCPPAYVAPINGGEDLGKLPHYDDEHKPSVRQAIQGLYSEYHHNLRVMRRRGLYKSKVINGRKVFERSTLKK</sequence>
<comment type="caution">
    <text evidence="1">The sequence shown here is derived from an EMBL/GenBank/DDBJ whole genome shotgun (WGS) entry which is preliminary data.</text>
</comment>
<evidence type="ECO:0000313" key="1">
    <source>
        <dbReference type="EMBL" id="KKN90042.1"/>
    </source>
</evidence>
<dbReference type="EMBL" id="LAZR01000113">
    <property type="protein sequence ID" value="KKN90042.1"/>
    <property type="molecule type" value="Genomic_DNA"/>
</dbReference>
<organism evidence="1">
    <name type="scientific">marine sediment metagenome</name>
    <dbReference type="NCBI Taxonomy" id="412755"/>
    <lineage>
        <taxon>unclassified sequences</taxon>
        <taxon>metagenomes</taxon>
        <taxon>ecological metagenomes</taxon>
    </lineage>
</organism>
<reference evidence="1" key="1">
    <citation type="journal article" date="2015" name="Nature">
        <title>Complex archaea that bridge the gap between prokaryotes and eukaryotes.</title>
        <authorList>
            <person name="Spang A."/>
            <person name="Saw J.H."/>
            <person name="Jorgensen S.L."/>
            <person name="Zaremba-Niedzwiedzka K."/>
            <person name="Martijn J."/>
            <person name="Lind A.E."/>
            <person name="van Eijk R."/>
            <person name="Schleper C."/>
            <person name="Guy L."/>
            <person name="Ettema T.J."/>
        </authorList>
    </citation>
    <scope>NUCLEOTIDE SEQUENCE</scope>
</reference>
<protein>
    <submittedName>
        <fullName evidence="1">Uncharacterized protein</fullName>
    </submittedName>
</protein>
<gene>
    <name evidence="1" type="ORF">LCGC14_0231550</name>
</gene>